<accession>A0A078LVW6</accession>
<dbReference type="PIRSF" id="PIRSF021332">
    <property type="entry name" value="DUF1054"/>
    <property type="match status" value="1"/>
</dbReference>
<proteinExistence type="inferred from homology"/>
<name>A0A078LVW6_9STAP</name>
<dbReference type="Gene3D" id="3.30.930.20">
    <property type="entry name" value="Protein of unknown function DUF1054"/>
    <property type="match status" value="1"/>
</dbReference>
<dbReference type="InterPro" id="IPR009403">
    <property type="entry name" value="UPF0637"/>
</dbReference>
<protein>
    <recommendedName>
        <fullName evidence="1">UPF0637 protein BN1048_00420</fullName>
    </recommendedName>
</protein>
<dbReference type="AlphaFoldDB" id="A0A078LVW6"/>
<evidence type="ECO:0000313" key="3">
    <source>
        <dbReference type="Proteomes" id="UP000044136"/>
    </source>
</evidence>
<dbReference type="HAMAP" id="MF_01851">
    <property type="entry name" value="UPF0637"/>
    <property type="match status" value="1"/>
</dbReference>
<organism evidence="2 3">
    <name type="scientific">Jeotgalicoccus saudimassiliensis</name>
    <dbReference type="NCBI Taxonomy" id="1461582"/>
    <lineage>
        <taxon>Bacteria</taxon>
        <taxon>Bacillati</taxon>
        <taxon>Bacillota</taxon>
        <taxon>Bacilli</taxon>
        <taxon>Bacillales</taxon>
        <taxon>Staphylococcaceae</taxon>
        <taxon>Jeotgalicoccus</taxon>
    </lineage>
</organism>
<evidence type="ECO:0000313" key="2">
    <source>
        <dbReference type="EMBL" id="CDZ99348.1"/>
    </source>
</evidence>
<keyword evidence="3" id="KW-1185">Reference proteome</keyword>
<dbReference type="STRING" id="1461582.BN1048_00420"/>
<dbReference type="EMBL" id="CCSE01000001">
    <property type="protein sequence ID" value="CDZ99348.1"/>
    <property type="molecule type" value="Genomic_DNA"/>
</dbReference>
<dbReference type="HOGENOM" id="CLU_096059_0_0_9"/>
<dbReference type="Proteomes" id="UP000044136">
    <property type="component" value="Unassembled WGS sequence"/>
</dbReference>
<dbReference type="SUPFAM" id="SSF142913">
    <property type="entry name" value="YktB/PF0168-like"/>
    <property type="match status" value="1"/>
</dbReference>
<gene>
    <name evidence="2" type="ORF">BN1048_00420</name>
</gene>
<sequence length="204" mass="23922">MKYTFTQTDFDVFNIDGLENRMAALIENTRPKLEQLGEHFSDYITEMTGDETYAHVAKHARRTTNPPDDTWVAFSTNPRGYKMMPHFQIGVYNSHAFCMYGIIYESKDKQRLAENWLKNMDKFENLPQDYQISLDHMKPAKTALNEMTEDELEKGLIRLRDVKKGEFLVGKVYKPGDEELSSDDVFVKDLEQVMENLLQFYHQN</sequence>
<dbReference type="Pfam" id="PF06335">
    <property type="entry name" value="DUF1054"/>
    <property type="match status" value="1"/>
</dbReference>
<dbReference type="InterPro" id="IPR053707">
    <property type="entry name" value="UPF0637_domain_sf"/>
</dbReference>
<dbReference type="eggNOG" id="COG4493">
    <property type="taxonomic scope" value="Bacteria"/>
</dbReference>
<comment type="similarity">
    <text evidence="1">Belongs to the UPF0637 family.</text>
</comment>
<dbReference type="RefSeq" id="WP_035807923.1">
    <property type="nucleotide sequence ID" value="NZ_CCSE01000001.1"/>
</dbReference>
<dbReference type="OrthoDB" id="9812818at2"/>
<reference evidence="2 3" key="1">
    <citation type="submission" date="2014-07" db="EMBL/GenBank/DDBJ databases">
        <authorList>
            <person name="Urmite Genomes Urmite Genomes"/>
        </authorList>
    </citation>
    <scope>NUCLEOTIDE SEQUENCE [LARGE SCALE GENOMIC DNA]</scope>
    <source>
        <strain evidence="2 3">13MG44_air</strain>
    </source>
</reference>
<evidence type="ECO:0000256" key="1">
    <source>
        <dbReference type="HAMAP-Rule" id="MF_01851"/>
    </source>
</evidence>